<keyword evidence="1" id="KW-0732">Signal</keyword>
<comment type="caution">
    <text evidence="2">The sequence shown here is derived from an EMBL/GenBank/DDBJ whole genome shotgun (WGS) entry which is preliminary data.</text>
</comment>
<reference evidence="2" key="1">
    <citation type="submission" date="2021-04" db="EMBL/GenBank/DDBJ databases">
        <authorList>
            <person name="Hornung B."/>
        </authorList>
    </citation>
    <scope>NUCLEOTIDE SEQUENCE</scope>
    <source>
        <strain evidence="2">G5G6</strain>
    </source>
</reference>
<name>A0A916N270_9PROT</name>
<dbReference type="EMBL" id="CAJQUM010000001">
    <property type="protein sequence ID" value="CAG4883509.1"/>
    <property type="molecule type" value="Genomic_DNA"/>
</dbReference>
<sequence length="126" mass="14931">MRSCNWKRSRFWRCRRARRLLPAFALPKFTQLTSSWNAMACAKRLHCRRRKPPRPLHRKPRHTLSDDLRSPLFHNHKLQNLLLLKSYDRLIGEAGDPLVNKMTVIETHDFQIMSPSVFYGAAKDHL</sequence>
<gene>
    <name evidence="2" type="ORF">GTOL_11392</name>
</gene>
<feature type="signal peptide" evidence="1">
    <location>
        <begin position="1"/>
        <end position="25"/>
    </location>
</feature>
<dbReference type="AlphaFoldDB" id="A0A916N270"/>
<feature type="chain" id="PRO_5037391032" evidence="1">
    <location>
        <begin position="26"/>
        <end position="126"/>
    </location>
</feature>
<dbReference type="Proteomes" id="UP000742786">
    <property type="component" value="Unassembled WGS sequence"/>
</dbReference>
<evidence type="ECO:0000313" key="2">
    <source>
        <dbReference type="EMBL" id="CAG4883509.1"/>
    </source>
</evidence>
<accession>A0A916N270</accession>
<keyword evidence="3" id="KW-1185">Reference proteome</keyword>
<organism evidence="2 3">
    <name type="scientific">Georgfuchsia toluolica</name>
    <dbReference type="NCBI Taxonomy" id="424218"/>
    <lineage>
        <taxon>Bacteria</taxon>
        <taxon>Pseudomonadati</taxon>
        <taxon>Pseudomonadota</taxon>
        <taxon>Betaproteobacteria</taxon>
        <taxon>Nitrosomonadales</taxon>
        <taxon>Sterolibacteriaceae</taxon>
        <taxon>Georgfuchsia</taxon>
    </lineage>
</organism>
<evidence type="ECO:0000313" key="3">
    <source>
        <dbReference type="Proteomes" id="UP000742786"/>
    </source>
</evidence>
<evidence type="ECO:0000256" key="1">
    <source>
        <dbReference type="SAM" id="SignalP"/>
    </source>
</evidence>
<proteinExistence type="predicted"/>
<protein>
    <submittedName>
        <fullName evidence="2">Uncharacterized protein</fullName>
    </submittedName>
</protein>